<dbReference type="Proteomes" id="UP001213681">
    <property type="component" value="Unassembled WGS sequence"/>
</dbReference>
<evidence type="ECO:0000256" key="1">
    <source>
        <dbReference type="ARBA" id="ARBA00004141"/>
    </source>
</evidence>
<feature type="transmembrane region" description="Helical" evidence="7">
    <location>
        <begin position="60"/>
        <end position="84"/>
    </location>
</feature>
<feature type="region of interest" description="Disordered" evidence="6">
    <location>
        <begin position="293"/>
        <end position="326"/>
    </location>
</feature>
<keyword evidence="10" id="KW-1185">Reference proteome</keyword>
<evidence type="ECO:0000259" key="8">
    <source>
        <dbReference type="Pfam" id="PF20684"/>
    </source>
</evidence>
<feature type="transmembrane region" description="Helical" evidence="7">
    <location>
        <begin position="138"/>
        <end position="162"/>
    </location>
</feature>
<dbReference type="Pfam" id="PF20684">
    <property type="entry name" value="Fung_rhodopsin"/>
    <property type="match status" value="1"/>
</dbReference>
<accession>A0AAD6BV93</accession>
<dbReference type="GO" id="GO:0016020">
    <property type="term" value="C:membrane"/>
    <property type="evidence" value="ECO:0007669"/>
    <property type="project" value="UniProtKB-SubCell"/>
</dbReference>
<gene>
    <name evidence="9" type="ORF">N7458_012104</name>
</gene>
<feature type="compositionally biased region" description="Polar residues" evidence="6">
    <location>
        <begin position="309"/>
        <end position="326"/>
    </location>
</feature>
<protein>
    <recommendedName>
        <fullName evidence="8">Rhodopsin domain-containing protein</fullName>
    </recommendedName>
</protein>
<comment type="similarity">
    <text evidence="5">Belongs to the SAT4 family.</text>
</comment>
<dbReference type="InterPro" id="IPR049326">
    <property type="entry name" value="Rhodopsin_dom_fungi"/>
</dbReference>
<evidence type="ECO:0000256" key="7">
    <source>
        <dbReference type="SAM" id="Phobius"/>
    </source>
</evidence>
<dbReference type="InterPro" id="IPR052337">
    <property type="entry name" value="SAT4-like"/>
</dbReference>
<comment type="caution">
    <text evidence="9">The sequence shown here is derived from an EMBL/GenBank/DDBJ whole genome shotgun (WGS) entry which is preliminary data.</text>
</comment>
<organism evidence="9 10">
    <name type="scientific">Penicillium daleae</name>
    <dbReference type="NCBI Taxonomy" id="63821"/>
    <lineage>
        <taxon>Eukaryota</taxon>
        <taxon>Fungi</taxon>
        <taxon>Dikarya</taxon>
        <taxon>Ascomycota</taxon>
        <taxon>Pezizomycotina</taxon>
        <taxon>Eurotiomycetes</taxon>
        <taxon>Eurotiomycetidae</taxon>
        <taxon>Eurotiales</taxon>
        <taxon>Aspergillaceae</taxon>
        <taxon>Penicillium</taxon>
    </lineage>
</organism>
<feature type="transmembrane region" description="Helical" evidence="7">
    <location>
        <begin position="104"/>
        <end position="126"/>
    </location>
</feature>
<dbReference type="PANTHER" id="PTHR33048:SF47">
    <property type="entry name" value="INTEGRAL MEMBRANE PROTEIN-RELATED"/>
    <property type="match status" value="1"/>
</dbReference>
<evidence type="ECO:0000256" key="5">
    <source>
        <dbReference type="ARBA" id="ARBA00038359"/>
    </source>
</evidence>
<feature type="transmembrane region" description="Helical" evidence="7">
    <location>
        <begin position="249"/>
        <end position="270"/>
    </location>
</feature>
<dbReference type="GeneID" id="81605729"/>
<evidence type="ECO:0000313" key="9">
    <source>
        <dbReference type="EMBL" id="KAJ5432948.1"/>
    </source>
</evidence>
<proteinExistence type="inferred from homology"/>
<comment type="subcellular location">
    <subcellularLocation>
        <location evidence="1">Membrane</location>
        <topology evidence="1">Multi-pass membrane protein</topology>
    </subcellularLocation>
</comment>
<dbReference type="AlphaFoldDB" id="A0AAD6BV93"/>
<feature type="domain" description="Rhodopsin" evidence="8">
    <location>
        <begin position="37"/>
        <end position="275"/>
    </location>
</feature>
<evidence type="ECO:0000256" key="3">
    <source>
        <dbReference type="ARBA" id="ARBA00022989"/>
    </source>
</evidence>
<keyword evidence="4 7" id="KW-0472">Membrane</keyword>
<feature type="transmembrane region" description="Helical" evidence="7">
    <location>
        <begin position="218"/>
        <end position="237"/>
    </location>
</feature>
<dbReference type="PANTHER" id="PTHR33048">
    <property type="entry name" value="PTH11-LIKE INTEGRAL MEMBRANE PROTEIN (AFU_ORTHOLOGUE AFUA_5G11245)"/>
    <property type="match status" value="1"/>
</dbReference>
<evidence type="ECO:0000256" key="6">
    <source>
        <dbReference type="SAM" id="MobiDB-lite"/>
    </source>
</evidence>
<keyword evidence="2 7" id="KW-0812">Transmembrane</keyword>
<feature type="transmembrane region" description="Helical" evidence="7">
    <location>
        <begin position="182"/>
        <end position="206"/>
    </location>
</feature>
<evidence type="ECO:0000256" key="2">
    <source>
        <dbReference type="ARBA" id="ARBA00022692"/>
    </source>
</evidence>
<name>A0AAD6BV93_9EURO</name>
<reference evidence="9" key="2">
    <citation type="journal article" date="2023" name="IMA Fungus">
        <title>Comparative genomic study of the Penicillium genus elucidates a diverse pangenome and 15 lateral gene transfer events.</title>
        <authorList>
            <person name="Petersen C."/>
            <person name="Sorensen T."/>
            <person name="Nielsen M.R."/>
            <person name="Sondergaard T.E."/>
            <person name="Sorensen J.L."/>
            <person name="Fitzpatrick D.A."/>
            <person name="Frisvad J.C."/>
            <person name="Nielsen K.L."/>
        </authorList>
    </citation>
    <scope>NUCLEOTIDE SEQUENCE</scope>
    <source>
        <strain evidence="9">IBT 16125</strain>
    </source>
</reference>
<dbReference type="EMBL" id="JAPVEA010000009">
    <property type="protein sequence ID" value="KAJ5432948.1"/>
    <property type="molecule type" value="Genomic_DNA"/>
</dbReference>
<keyword evidence="3 7" id="KW-1133">Transmembrane helix</keyword>
<evidence type="ECO:0000256" key="4">
    <source>
        <dbReference type="ARBA" id="ARBA00023136"/>
    </source>
</evidence>
<reference evidence="9" key="1">
    <citation type="submission" date="2022-12" db="EMBL/GenBank/DDBJ databases">
        <authorList>
            <person name="Petersen C."/>
        </authorList>
    </citation>
    <scope>NUCLEOTIDE SEQUENCE</scope>
    <source>
        <strain evidence="9">IBT 16125</strain>
    </source>
</reference>
<sequence>MSTASQESTGVNHDNLRHVIITSTCFAFILSTTAVGFRVLSRKINGTGLFIDDNLMISALMRFSCLFWEWGISIAGVVQVLYNGLRTHIIYVKPEQLTVYLKTLFTGSILYTLYVASIKLSILMLYNRLFPVKPMDIAVKVVSMVIILWAACGILAGCFTCIPTEKLWNPMIPCGCMDLGKFYYGLQMPNIVTDAIILVMPMHTLWGLQISKAQKTGLSIIFVLGFLTLIFDIVRLISLIDLSKAGDDITCVWTCIEPAVGIVAACLSNMRPLFKIVHRKVWMRHVGSTANTSQQAINASNSEKRWTRDTPSPTLQSQTTHSESPA</sequence>
<evidence type="ECO:0000313" key="10">
    <source>
        <dbReference type="Proteomes" id="UP001213681"/>
    </source>
</evidence>
<dbReference type="RefSeq" id="XP_056760240.1">
    <property type="nucleotide sequence ID" value="XM_056915486.1"/>
</dbReference>
<feature type="transmembrane region" description="Helical" evidence="7">
    <location>
        <begin position="20"/>
        <end position="40"/>
    </location>
</feature>